<dbReference type="OrthoDB" id="4105826at2"/>
<feature type="domain" description="Cupin type-2" evidence="1">
    <location>
        <begin position="37"/>
        <end position="104"/>
    </location>
</feature>
<dbReference type="InterPro" id="IPR014710">
    <property type="entry name" value="RmlC-like_jellyroll"/>
</dbReference>
<evidence type="ECO:0000313" key="3">
    <source>
        <dbReference type="Proteomes" id="UP000198935"/>
    </source>
</evidence>
<protein>
    <submittedName>
        <fullName evidence="2">Bacilysin biosynthesis protein BacB</fullName>
    </submittedName>
</protein>
<dbReference type="InterPro" id="IPR011051">
    <property type="entry name" value="RmlC_Cupin_sf"/>
</dbReference>
<dbReference type="EMBL" id="FNPI01000001">
    <property type="protein sequence ID" value="SDX97866.1"/>
    <property type="molecule type" value="Genomic_DNA"/>
</dbReference>
<reference evidence="3" key="1">
    <citation type="submission" date="2016-10" db="EMBL/GenBank/DDBJ databases">
        <authorList>
            <person name="Varghese N."/>
            <person name="Submissions S."/>
        </authorList>
    </citation>
    <scope>NUCLEOTIDE SEQUENCE [LARGE SCALE GENOMIC DNA]</scope>
    <source>
        <strain evidence="3">SP</strain>
    </source>
</reference>
<dbReference type="AlphaFoldDB" id="A0A1H3G3N8"/>
<dbReference type="PANTHER" id="PTHR40112">
    <property type="entry name" value="H2HPP ISOMERASE"/>
    <property type="match status" value="1"/>
</dbReference>
<dbReference type="Gene3D" id="2.60.120.10">
    <property type="entry name" value="Jelly Rolls"/>
    <property type="match status" value="2"/>
</dbReference>
<keyword evidence="3" id="KW-1185">Reference proteome</keyword>
<dbReference type="CDD" id="cd20307">
    <property type="entry name" value="cupin_BacB_N"/>
    <property type="match status" value="1"/>
</dbReference>
<dbReference type="CDD" id="cd10547">
    <property type="entry name" value="cupin_BacB_C"/>
    <property type="match status" value="1"/>
</dbReference>
<gene>
    <name evidence="2" type="ORF">SAMN05421736_10160</name>
</gene>
<dbReference type="Proteomes" id="UP000198935">
    <property type="component" value="Unassembled WGS sequence"/>
</dbReference>
<organism evidence="2 3">
    <name type="scientific">Evansella caseinilytica</name>
    <dbReference type="NCBI Taxonomy" id="1503961"/>
    <lineage>
        <taxon>Bacteria</taxon>
        <taxon>Bacillati</taxon>
        <taxon>Bacillota</taxon>
        <taxon>Bacilli</taxon>
        <taxon>Bacillales</taxon>
        <taxon>Bacillaceae</taxon>
        <taxon>Evansella</taxon>
    </lineage>
</organism>
<feature type="domain" description="Cupin type-2" evidence="1">
    <location>
        <begin position="155"/>
        <end position="210"/>
    </location>
</feature>
<dbReference type="Pfam" id="PF07883">
    <property type="entry name" value="Cupin_2"/>
    <property type="match status" value="2"/>
</dbReference>
<dbReference type="SUPFAM" id="SSF51182">
    <property type="entry name" value="RmlC-like cupins"/>
    <property type="match status" value="1"/>
</dbReference>
<name>A0A1H3G3N8_9BACI</name>
<accession>A0A1H3G3N8</accession>
<dbReference type="PANTHER" id="PTHR40112:SF1">
    <property type="entry name" value="H2HPP ISOMERASE"/>
    <property type="match status" value="1"/>
</dbReference>
<dbReference type="InterPro" id="IPR013096">
    <property type="entry name" value="Cupin_2"/>
</dbReference>
<proteinExistence type="predicted"/>
<dbReference type="STRING" id="1503961.SAMN05421736_10160"/>
<evidence type="ECO:0000259" key="1">
    <source>
        <dbReference type="Pfam" id="PF07883"/>
    </source>
</evidence>
<sequence length="232" mass="26342">MVKLQKKNPFPLPEYVELENGIKQEIYTRNDTIVKVSCIPPGVEMPLHSHKEAQIGIVIKGSMLMNVDGEKKVMAPEKTVYIAPPHTMHGAVNVNRKETIALDILRYKENEVYTVNGDSCFLDSQVNRELLPGMAVQFFFNDWFELMIASIPKLGGAMPSHKHKNEQIGICIAGDYTMNVEGFSKEMAFGTVYFCEEKEEHSAVNNNERDSKSINLFFPPRYNKPRKADTNE</sequence>
<evidence type="ECO:0000313" key="2">
    <source>
        <dbReference type="EMBL" id="SDX97866.1"/>
    </source>
</evidence>
<dbReference type="InterPro" id="IPR052535">
    <property type="entry name" value="Bacilysin_H2HPP_isomerase"/>
</dbReference>